<evidence type="ECO:0000259" key="15">
    <source>
        <dbReference type="PROSITE" id="PS50095"/>
    </source>
</evidence>
<dbReference type="Gene3D" id="3.10.450.60">
    <property type="match status" value="1"/>
</dbReference>
<evidence type="ECO:0000256" key="2">
    <source>
        <dbReference type="ARBA" id="ARBA00009419"/>
    </source>
</evidence>
<dbReference type="Pfam" id="PF00305">
    <property type="entry name" value="Lipoxygenase"/>
    <property type="match status" value="2"/>
</dbReference>
<keyword evidence="11 14" id="KW-0275">Fatty acid biosynthesis</keyword>
<keyword evidence="10" id="KW-0443">Lipid metabolism</keyword>
<dbReference type="GO" id="GO:0034440">
    <property type="term" value="P:lipid oxidation"/>
    <property type="evidence" value="ECO:0007669"/>
    <property type="project" value="InterPro"/>
</dbReference>
<keyword evidence="6" id="KW-0276">Fatty acid metabolism</keyword>
<dbReference type="GO" id="GO:0046872">
    <property type="term" value="F:metal ion binding"/>
    <property type="evidence" value="ECO:0007669"/>
    <property type="project" value="UniProtKB-UniRule"/>
</dbReference>
<comment type="cofactor">
    <cofactor evidence="1 13">
        <name>Fe cation</name>
        <dbReference type="ChEBI" id="CHEBI:24875"/>
    </cofactor>
</comment>
<dbReference type="SUPFAM" id="SSF49723">
    <property type="entry name" value="Lipase/lipooxygenase domain (PLAT/LH2 domain)"/>
    <property type="match status" value="1"/>
</dbReference>
<dbReference type="PANTHER" id="PTHR11771">
    <property type="entry name" value="LIPOXYGENASE"/>
    <property type="match status" value="1"/>
</dbReference>
<dbReference type="AlphaFoldDB" id="A0A5J5BR33"/>
<dbReference type="SUPFAM" id="SSF48484">
    <property type="entry name" value="Lipoxigenase"/>
    <property type="match status" value="1"/>
</dbReference>
<evidence type="ECO:0000256" key="13">
    <source>
        <dbReference type="RuleBase" id="RU003974"/>
    </source>
</evidence>
<comment type="similarity">
    <text evidence="2 13">Belongs to the lipoxygenase family.</text>
</comment>
<dbReference type="GO" id="GO:0016702">
    <property type="term" value="F:oxidoreductase activity, acting on single donors with incorporation of molecular oxygen, incorporation of two atoms of oxygen"/>
    <property type="evidence" value="ECO:0007669"/>
    <property type="project" value="InterPro"/>
</dbReference>
<dbReference type="FunFam" id="3.10.450.60:FF:000002">
    <property type="entry name" value="Lipoxygenase"/>
    <property type="match status" value="1"/>
</dbReference>
<evidence type="ECO:0000313" key="17">
    <source>
        <dbReference type="EMBL" id="KAA8545124.1"/>
    </source>
</evidence>
<keyword evidence="9 13" id="KW-0408">Iron</keyword>
<dbReference type="UniPathway" id="UPA00382"/>
<dbReference type="PROSITE" id="PS50095">
    <property type="entry name" value="PLAT"/>
    <property type="match status" value="1"/>
</dbReference>
<evidence type="ECO:0000256" key="7">
    <source>
        <dbReference type="ARBA" id="ARBA00022964"/>
    </source>
</evidence>
<reference evidence="17 18" key="1">
    <citation type="submission" date="2019-09" db="EMBL/GenBank/DDBJ databases">
        <title>A chromosome-level genome assembly of the Chinese tupelo Nyssa sinensis.</title>
        <authorList>
            <person name="Yang X."/>
            <person name="Kang M."/>
            <person name="Yang Y."/>
            <person name="Xiong H."/>
            <person name="Wang M."/>
            <person name="Zhang Z."/>
            <person name="Wang Z."/>
            <person name="Wu H."/>
            <person name="Ma T."/>
            <person name="Liu J."/>
            <person name="Xi Z."/>
        </authorList>
    </citation>
    <scope>NUCLEOTIDE SEQUENCE [LARGE SCALE GENOMIC DNA]</scope>
    <source>
        <strain evidence="17">J267</strain>
        <tissue evidence="17">Leaf</tissue>
    </source>
</reference>
<dbReference type="Gene3D" id="1.20.245.10">
    <property type="entry name" value="Lipoxygenase-1, Domain 5"/>
    <property type="match status" value="1"/>
</dbReference>
<evidence type="ECO:0000256" key="4">
    <source>
        <dbReference type="ARBA" id="ARBA00022723"/>
    </source>
</evidence>
<evidence type="ECO:0000256" key="6">
    <source>
        <dbReference type="ARBA" id="ARBA00022832"/>
    </source>
</evidence>
<keyword evidence="7 13" id="KW-0223">Dioxygenase</keyword>
<dbReference type="CDD" id="cd01751">
    <property type="entry name" value="PLAT_LH2"/>
    <property type="match status" value="1"/>
</dbReference>
<dbReference type="PRINTS" id="PR00468">
    <property type="entry name" value="PLTLPOXGNASE"/>
</dbReference>
<dbReference type="SMART" id="SM00308">
    <property type="entry name" value="LH2"/>
    <property type="match status" value="1"/>
</dbReference>
<evidence type="ECO:0000259" key="16">
    <source>
        <dbReference type="PROSITE" id="PS51393"/>
    </source>
</evidence>
<evidence type="ECO:0000256" key="3">
    <source>
        <dbReference type="ARBA" id="ARBA00022516"/>
    </source>
</evidence>
<feature type="domain" description="PLAT" evidence="15">
    <location>
        <begin position="16"/>
        <end position="142"/>
    </location>
</feature>
<gene>
    <name evidence="17" type="ORF">F0562_019987</name>
</gene>
<dbReference type="InterPro" id="IPR001024">
    <property type="entry name" value="PLAT/LH2_dom"/>
</dbReference>
<dbReference type="GO" id="GO:0031408">
    <property type="term" value="P:oxylipin biosynthetic process"/>
    <property type="evidence" value="ECO:0007669"/>
    <property type="project" value="UniProtKB-UniRule"/>
</dbReference>
<evidence type="ECO:0000256" key="1">
    <source>
        <dbReference type="ARBA" id="ARBA00001962"/>
    </source>
</evidence>
<dbReference type="Proteomes" id="UP000325577">
    <property type="component" value="Linkage Group LG10"/>
</dbReference>
<name>A0A5J5BR33_9ASTE</name>
<organism evidence="17 18">
    <name type="scientific">Nyssa sinensis</name>
    <dbReference type="NCBI Taxonomy" id="561372"/>
    <lineage>
        <taxon>Eukaryota</taxon>
        <taxon>Viridiplantae</taxon>
        <taxon>Streptophyta</taxon>
        <taxon>Embryophyta</taxon>
        <taxon>Tracheophyta</taxon>
        <taxon>Spermatophyta</taxon>
        <taxon>Magnoliopsida</taxon>
        <taxon>eudicotyledons</taxon>
        <taxon>Gunneridae</taxon>
        <taxon>Pentapetalae</taxon>
        <taxon>asterids</taxon>
        <taxon>Cornales</taxon>
        <taxon>Nyssaceae</taxon>
        <taxon>Nyssa</taxon>
    </lineage>
</organism>
<keyword evidence="4 13" id="KW-0479">Metal-binding</keyword>
<dbReference type="PROSITE" id="PS00711">
    <property type="entry name" value="LIPOXYGENASE_1"/>
    <property type="match status" value="1"/>
</dbReference>
<dbReference type="InterPro" id="IPR020833">
    <property type="entry name" value="LipOase_Fe_BS"/>
</dbReference>
<dbReference type="PROSITE" id="PS00081">
    <property type="entry name" value="LIPOXYGENASE_2"/>
    <property type="match status" value="1"/>
</dbReference>
<dbReference type="InterPro" id="IPR042057">
    <property type="entry name" value="Lipoxy_PLAT/LH2"/>
</dbReference>
<dbReference type="EC" id="1.13.11.-" evidence="14"/>
<evidence type="ECO:0000256" key="11">
    <source>
        <dbReference type="ARBA" id="ARBA00023160"/>
    </source>
</evidence>
<dbReference type="PRINTS" id="PR00087">
    <property type="entry name" value="LIPOXYGENASE"/>
</dbReference>
<dbReference type="Gene3D" id="4.10.375.10">
    <property type="entry name" value="Lipoxygenase-1, Domain 2"/>
    <property type="match status" value="1"/>
</dbReference>
<dbReference type="InterPro" id="IPR020834">
    <property type="entry name" value="LipOase_CS"/>
</dbReference>
<dbReference type="InterPro" id="IPR036392">
    <property type="entry name" value="PLAT/LH2_dom_sf"/>
</dbReference>
<evidence type="ECO:0000256" key="5">
    <source>
        <dbReference type="ARBA" id="ARBA00022767"/>
    </source>
</evidence>
<evidence type="ECO:0000256" key="12">
    <source>
        <dbReference type="PROSITE-ProRule" id="PRU00152"/>
    </source>
</evidence>
<dbReference type="EMBL" id="CM018033">
    <property type="protein sequence ID" value="KAA8545124.1"/>
    <property type="molecule type" value="Genomic_DNA"/>
</dbReference>
<evidence type="ECO:0000256" key="8">
    <source>
        <dbReference type="ARBA" id="ARBA00023002"/>
    </source>
</evidence>
<dbReference type="InterPro" id="IPR000907">
    <property type="entry name" value="LipOase"/>
</dbReference>
<keyword evidence="8 13" id="KW-0560">Oxidoreductase</keyword>
<dbReference type="GO" id="GO:0006633">
    <property type="term" value="P:fatty acid biosynthetic process"/>
    <property type="evidence" value="ECO:0007669"/>
    <property type="project" value="UniProtKB-KW"/>
</dbReference>
<comment type="function">
    <text evidence="14">Plant lipoxygenase may be involved in a number of diverse aspects of plant physiology including growth and development, pest resistance, and senescence or responses to wounding.</text>
</comment>
<dbReference type="Gene3D" id="4.10.372.10">
    <property type="entry name" value="Lipoxygenase-1, Domain 3"/>
    <property type="match status" value="1"/>
</dbReference>
<accession>A0A5J5BR33</accession>
<dbReference type="Pfam" id="PF01477">
    <property type="entry name" value="PLAT"/>
    <property type="match status" value="1"/>
</dbReference>
<evidence type="ECO:0000313" key="18">
    <source>
        <dbReference type="Proteomes" id="UP000325577"/>
    </source>
</evidence>
<feature type="domain" description="Lipoxygenase" evidence="16">
    <location>
        <begin position="145"/>
        <end position="764"/>
    </location>
</feature>
<dbReference type="OrthoDB" id="407298at2759"/>
<dbReference type="InterPro" id="IPR001246">
    <property type="entry name" value="LipOase_plant"/>
</dbReference>
<dbReference type="InterPro" id="IPR013819">
    <property type="entry name" value="LipOase_C"/>
</dbReference>
<comment type="caution">
    <text evidence="12">Lacks conserved residue(s) required for the propagation of feature annotation.</text>
</comment>
<dbReference type="Gene3D" id="2.60.60.20">
    <property type="entry name" value="PLAT/LH2 domain"/>
    <property type="match status" value="1"/>
</dbReference>
<keyword evidence="18" id="KW-1185">Reference proteome</keyword>
<comment type="pathway">
    <text evidence="14">Lipid metabolism; oxylipin biosynthesis.</text>
</comment>
<sequence>MKIQGTVVLMKKNYMEYKDLKASFMDRFDDFRGHKVFLQLVSSVTADPAQGSRGKHGKPACLKHWKRPTSINASDSKMKVKFDWVEELGVPGAFIIKNHHQNEFYLKTLTLEDVPGHGRVHFICNSWVYPASKYKIDRIFFTNQAYLPSETPATPRLYREEELENLRGDGIGKLEGWDRVYDYDAYNDLGNPDKGSEYDRPVLGGSTNTSDEFDTFQDVIDLCEGKFTVSEKTDKKLEIIPSEFFEKYFKFPMPEVIKENKNAWMTDEEFAREMLAGTNPVIICRLQEFPPTSKLDPRVYGDQTSSITRDNIGNNLEGLSIDEAIKNNRLFILDYHDALMTYLRRINDLPSTKTYATRTLLFLKEDGTLKPLAIELSRPHPDGDQFGAISKVYPPAERGVEGATWQLAKAYVSINDYGYHELISHWLNTHAVIEPFVIARNRQLSVLHPIYKLLHPHFRYTKCINAFARKTLINAGGIVEQIFFPAKFSMEFSSMVYKDWVFPEQSLAADLIRRGVAIEDSNSPHGVRLLIEDYPYAVDGLQIWSAIKTWVEDYCSFYYKNNEMVQNDSELQSWWEELREKGYDDKKDEPWWPKMETCKELIETCTIIIWVASAVHAAVNFRKYPYAGYLPNRPSLSRRFMPEPDTPEYHELERNPEKAFLKTITAKKEALRSLFLVEILSKHSSDEFYLGQRDNPEWTKDTEPLKAFEKFGKKLKEIEKRITEMNTDPKWKNRVGPVKVPYTLLYPTGEVGLSGKGIPNSISI</sequence>
<evidence type="ECO:0000256" key="10">
    <source>
        <dbReference type="ARBA" id="ARBA00023098"/>
    </source>
</evidence>
<protein>
    <recommendedName>
        <fullName evidence="14">Lipoxygenase</fullName>
        <ecNumber evidence="14">1.13.11.-</ecNumber>
    </recommendedName>
</protein>
<evidence type="ECO:0000256" key="14">
    <source>
        <dbReference type="RuleBase" id="RU003975"/>
    </source>
</evidence>
<dbReference type="FunFam" id="1.20.245.10:FF:000002">
    <property type="entry name" value="Lipoxygenase"/>
    <property type="match status" value="1"/>
</dbReference>
<keyword evidence="3 14" id="KW-0444">Lipid biosynthesis</keyword>
<evidence type="ECO:0000256" key="9">
    <source>
        <dbReference type="ARBA" id="ARBA00023004"/>
    </source>
</evidence>
<proteinExistence type="inferred from homology"/>
<dbReference type="InterPro" id="IPR036226">
    <property type="entry name" value="LipOase_C_sf"/>
</dbReference>
<dbReference type="InterPro" id="IPR027433">
    <property type="entry name" value="Lipoxygenase_dom_3"/>
</dbReference>
<dbReference type="PROSITE" id="PS51393">
    <property type="entry name" value="LIPOXYGENASE_3"/>
    <property type="match status" value="1"/>
</dbReference>
<keyword evidence="5 14" id="KW-0925">Oxylipin biosynthesis</keyword>